<proteinExistence type="predicted"/>
<reference evidence="1" key="2">
    <citation type="journal article" date="2024" name="Plant">
        <title>Genomic evolution and insights into agronomic trait innovations of Sesamum species.</title>
        <authorList>
            <person name="Miao H."/>
            <person name="Wang L."/>
            <person name="Qu L."/>
            <person name="Liu H."/>
            <person name="Sun Y."/>
            <person name="Le M."/>
            <person name="Wang Q."/>
            <person name="Wei S."/>
            <person name="Zheng Y."/>
            <person name="Lin W."/>
            <person name="Duan Y."/>
            <person name="Cao H."/>
            <person name="Xiong S."/>
            <person name="Wang X."/>
            <person name="Wei L."/>
            <person name="Li C."/>
            <person name="Ma Q."/>
            <person name="Ju M."/>
            <person name="Zhao R."/>
            <person name="Li G."/>
            <person name="Mu C."/>
            <person name="Tian Q."/>
            <person name="Mei H."/>
            <person name="Zhang T."/>
            <person name="Gao T."/>
            <person name="Zhang H."/>
        </authorList>
    </citation>
    <scope>NUCLEOTIDE SEQUENCE</scope>
    <source>
        <strain evidence="1">G01</strain>
    </source>
</reference>
<accession>A0AAW2M5J9</accession>
<gene>
    <name evidence="1" type="ORF">Sangu_1757500</name>
</gene>
<dbReference type="AlphaFoldDB" id="A0AAW2M5J9"/>
<reference evidence="1" key="1">
    <citation type="submission" date="2020-06" db="EMBL/GenBank/DDBJ databases">
        <authorList>
            <person name="Li T."/>
            <person name="Hu X."/>
            <person name="Zhang T."/>
            <person name="Song X."/>
            <person name="Zhang H."/>
            <person name="Dai N."/>
            <person name="Sheng W."/>
            <person name="Hou X."/>
            <person name="Wei L."/>
        </authorList>
    </citation>
    <scope>NUCLEOTIDE SEQUENCE</scope>
    <source>
        <strain evidence="1">G01</strain>
        <tissue evidence="1">Leaf</tissue>
    </source>
</reference>
<sequence length="157" mass="16908">MANLLHLVEANLSNGVSEALAVGEVRSNLNQIGYDISLIHEMEGKNELLESKQDITNSGLWYLCQVAGNVIDGQSSKIIQDVGAKLIDHSTAVPEGERTKGLQFIVGTDESNTIKKTTSITDEKDVANISAGKVAATKMRIHRSYPVGLSFARDILG</sequence>
<dbReference type="PANTHER" id="PTHR46667">
    <property type="entry name" value="OS05G0182700 PROTEIN"/>
    <property type="match status" value="1"/>
</dbReference>
<comment type="caution">
    <text evidence="1">The sequence shown here is derived from an EMBL/GenBank/DDBJ whole genome shotgun (WGS) entry which is preliminary data.</text>
</comment>
<dbReference type="EMBL" id="JACGWK010000011">
    <property type="protein sequence ID" value="KAL0326795.1"/>
    <property type="molecule type" value="Genomic_DNA"/>
</dbReference>
<evidence type="ECO:0000313" key="1">
    <source>
        <dbReference type="EMBL" id="KAL0326795.1"/>
    </source>
</evidence>
<dbReference type="PANTHER" id="PTHR46667:SF1">
    <property type="entry name" value="OS09G0482740 PROTEIN"/>
    <property type="match status" value="1"/>
</dbReference>
<organism evidence="1">
    <name type="scientific">Sesamum angustifolium</name>
    <dbReference type="NCBI Taxonomy" id="2727405"/>
    <lineage>
        <taxon>Eukaryota</taxon>
        <taxon>Viridiplantae</taxon>
        <taxon>Streptophyta</taxon>
        <taxon>Embryophyta</taxon>
        <taxon>Tracheophyta</taxon>
        <taxon>Spermatophyta</taxon>
        <taxon>Magnoliopsida</taxon>
        <taxon>eudicotyledons</taxon>
        <taxon>Gunneridae</taxon>
        <taxon>Pentapetalae</taxon>
        <taxon>asterids</taxon>
        <taxon>lamiids</taxon>
        <taxon>Lamiales</taxon>
        <taxon>Pedaliaceae</taxon>
        <taxon>Sesamum</taxon>
    </lineage>
</organism>
<name>A0AAW2M5J9_9LAMI</name>
<protein>
    <submittedName>
        <fullName evidence="1">Uncharacterized protein</fullName>
    </submittedName>
</protein>